<protein>
    <submittedName>
        <fullName evidence="5">Cas1_AcylT domain-containing protein</fullName>
    </submittedName>
</protein>
<accession>A0A183AVW3</accession>
<reference evidence="3 4" key="2">
    <citation type="submission" date="2018-11" db="EMBL/GenBank/DDBJ databases">
        <authorList>
            <consortium name="Pathogen Informatics"/>
        </authorList>
    </citation>
    <scope>NUCLEOTIDE SEQUENCE [LARGE SCALE GENOMIC DNA]</scope>
    <source>
        <strain evidence="3 4">Egypt</strain>
    </source>
</reference>
<reference evidence="5" key="1">
    <citation type="submission" date="2016-06" db="UniProtKB">
        <authorList>
            <consortium name="WormBaseParasite"/>
        </authorList>
    </citation>
    <scope>IDENTIFICATION</scope>
</reference>
<dbReference type="WBParaSite" id="ECPE_0001113201-mRNA-1">
    <property type="protein sequence ID" value="ECPE_0001113201-mRNA-1"/>
    <property type="gene ID" value="ECPE_0001113201"/>
</dbReference>
<keyword evidence="1" id="KW-0812">Transmembrane</keyword>
<evidence type="ECO:0000256" key="1">
    <source>
        <dbReference type="SAM" id="Phobius"/>
    </source>
</evidence>
<dbReference type="Pfam" id="PF07779">
    <property type="entry name" value="Cas1_AcylT"/>
    <property type="match status" value="1"/>
</dbReference>
<dbReference type="InterPro" id="IPR012419">
    <property type="entry name" value="Cas1_AcylTrans_dom"/>
</dbReference>
<dbReference type="Proteomes" id="UP000272942">
    <property type="component" value="Unassembled WGS sequence"/>
</dbReference>
<name>A0A183AVW3_9TREM</name>
<dbReference type="AlphaFoldDB" id="A0A183AVW3"/>
<evidence type="ECO:0000259" key="2">
    <source>
        <dbReference type="Pfam" id="PF07779"/>
    </source>
</evidence>
<feature type="transmembrane region" description="Helical" evidence="1">
    <location>
        <begin position="40"/>
        <end position="65"/>
    </location>
</feature>
<keyword evidence="4" id="KW-1185">Reference proteome</keyword>
<dbReference type="EMBL" id="UZAN01050189">
    <property type="protein sequence ID" value="VDP88057.1"/>
    <property type="molecule type" value="Genomic_DNA"/>
</dbReference>
<evidence type="ECO:0000313" key="3">
    <source>
        <dbReference type="EMBL" id="VDP88057.1"/>
    </source>
</evidence>
<feature type="domain" description="Cas1p 10 TM acyl transferase" evidence="2">
    <location>
        <begin position="23"/>
        <end position="89"/>
    </location>
</feature>
<evidence type="ECO:0000313" key="5">
    <source>
        <dbReference type="WBParaSite" id="ECPE_0001113201-mRNA-1"/>
    </source>
</evidence>
<sequence length="109" mass="12243">MLIAFRCEDRSFCTAAHTFLCLIPLFIAQHHIWLSADGNGILVLLPGYPLLNLTLTSFMFVCVCHEVHQLTRRLQRLLVPNGPLQALRNSLLIGVILHGITHSSWRLSG</sequence>
<organism evidence="5">
    <name type="scientific">Echinostoma caproni</name>
    <dbReference type="NCBI Taxonomy" id="27848"/>
    <lineage>
        <taxon>Eukaryota</taxon>
        <taxon>Metazoa</taxon>
        <taxon>Spiralia</taxon>
        <taxon>Lophotrochozoa</taxon>
        <taxon>Platyhelminthes</taxon>
        <taxon>Trematoda</taxon>
        <taxon>Digenea</taxon>
        <taxon>Plagiorchiida</taxon>
        <taxon>Echinostomata</taxon>
        <taxon>Echinostomatoidea</taxon>
        <taxon>Echinostomatidae</taxon>
        <taxon>Echinostoma</taxon>
    </lineage>
</organism>
<gene>
    <name evidence="3" type="ORF">ECPE_LOCUS11098</name>
</gene>
<proteinExistence type="predicted"/>
<keyword evidence="1" id="KW-1133">Transmembrane helix</keyword>
<evidence type="ECO:0000313" key="4">
    <source>
        <dbReference type="Proteomes" id="UP000272942"/>
    </source>
</evidence>
<feature type="transmembrane region" description="Helical" evidence="1">
    <location>
        <begin position="12"/>
        <end position="34"/>
    </location>
</feature>
<dbReference type="OrthoDB" id="1932925at2759"/>
<keyword evidence="1" id="KW-0472">Membrane</keyword>